<protein>
    <submittedName>
        <fullName evidence="1">Uncharacterized protein</fullName>
    </submittedName>
</protein>
<gene>
    <name evidence="1" type="ORF">SAMN04488073_0556</name>
</gene>
<accession>A0A1I6GDW7</accession>
<dbReference type="Proteomes" id="UP000199290">
    <property type="component" value="Unassembled WGS sequence"/>
</dbReference>
<organism evidence="1 2">
    <name type="scientific">Marinobacter gudaonensis</name>
    <dbReference type="NCBI Taxonomy" id="375760"/>
    <lineage>
        <taxon>Bacteria</taxon>
        <taxon>Pseudomonadati</taxon>
        <taxon>Pseudomonadota</taxon>
        <taxon>Gammaproteobacteria</taxon>
        <taxon>Pseudomonadales</taxon>
        <taxon>Marinobacteraceae</taxon>
        <taxon>Marinobacter</taxon>
    </lineage>
</organism>
<reference evidence="2" key="1">
    <citation type="submission" date="2016-10" db="EMBL/GenBank/DDBJ databases">
        <authorList>
            <person name="Varghese N."/>
            <person name="Submissions S."/>
        </authorList>
    </citation>
    <scope>NUCLEOTIDE SEQUENCE [LARGE SCALE GENOMIC DNA]</scope>
    <source>
        <strain evidence="2">CGMCC 1.6294</strain>
    </source>
</reference>
<evidence type="ECO:0000313" key="2">
    <source>
        <dbReference type="Proteomes" id="UP000199290"/>
    </source>
</evidence>
<name>A0A1I6GDW7_9GAMM</name>
<sequence length="94" mass="10213">MNVDVLHLTLIRTSGYLVASGVPMTTANCRTLLAMIDRLLSELEAAGVAEEDLENRLLLMAMDRLPFEFPFPNSQPPEATPALSRGSIGYAAHV</sequence>
<proteinExistence type="predicted"/>
<dbReference type="RefSeq" id="WP_091985741.1">
    <property type="nucleotide sequence ID" value="NZ_FOYV01000001.1"/>
</dbReference>
<keyword evidence="2" id="KW-1185">Reference proteome</keyword>
<dbReference type="OrthoDB" id="6919369at2"/>
<dbReference type="AlphaFoldDB" id="A0A1I6GDW7"/>
<dbReference type="EMBL" id="FOYV01000001">
    <property type="protein sequence ID" value="SFR40392.1"/>
    <property type="molecule type" value="Genomic_DNA"/>
</dbReference>
<evidence type="ECO:0000313" key="1">
    <source>
        <dbReference type="EMBL" id="SFR40392.1"/>
    </source>
</evidence>
<dbReference type="STRING" id="375760.SAMN04488073_0556"/>